<dbReference type="EMBL" id="BDGG01000009">
    <property type="protein sequence ID" value="GAV03106.1"/>
    <property type="molecule type" value="Genomic_DNA"/>
</dbReference>
<evidence type="ECO:0000313" key="2">
    <source>
        <dbReference type="Proteomes" id="UP000186922"/>
    </source>
</evidence>
<evidence type="ECO:0000313" key="1">
    <source>
        <dbReference type="EMBL" id="GAV03106.1"/>
    </source>
</evidence>
<proteinExistence type="predicted"/>
<dbReference type="AlphaFoldDB" id="A0A1D1VQJ1"/>
<comment type="caution">
    <text evidence="1">The sequence shown here is derived from an EMBL/GenBank/DDBJ whole genome shotgun (WGS) entry which is preliminary data.</text>
</comment>
<sequence>MYVEFGSSAFFPLAFDFLLLFLLSPVFFLVSTLHFLSSCSALLVSPSARTTCVISIFLPARGFDPLYLNFIHTVFATKLSANNKCYRRNYRSFKWHFSLREIPQSIQGICYRAFYVVVRSLSRTKLASLVFESFHCYNKYRKQISKKV</sequence>
<reference evidence="1 2" key="1">
    <citation type="journal article" date="2016" name="Nat. Commun.">
        <title>Extremotolerant tardigrade genome and improved radiotolerance of human cultured cells by tardigrade-unique protein.</title>
        <authorList>
            <person name="Hashimoto T."/>
            <person name="Horikawa D.D."/>
            <person name="Saito Y."/>
            <person name="Kuwahara H."/>
            <person name="Kozuka-Hata H."/>
            <person name="Shin-I T."/>
            <person name="Minakuchi Y."/>
            <person name="Ohishi K."/>
            <person name="Motoyama A."/>
            <person name="Aizu T."/>
            <person name="Enomoto A."/>
            <person name="Kondo K."/>
            <person name="Tanaka S."/>
            <person name="Hara Y."/>
            <person name="Koshikawa S."/>
            <person name="Sagara H."/>
            <person name="Miura T."/>
            <person name="Yokobori S."/>
            <person name="Miyagawa K."/>
            <person name="Suzuki Y."/>
            <person name="Kubo T."/>
            <person name="Oyama M."/>
            <person name="Kohara Y."/>
            <person name="Fujiyama A."/>
            <person name="Arakawa K."/>
            <person name="Katayama T."/>
            <person name="Toyoda A."/>
            <person name="Kunieda T."/>
        </authorList>
    </citation>
    <scope>NUCLEOTIDE SEQUENCE [LARGE SCALE GENOMIC DNA]</scope>
    <source>
        <strain evidence="1 2">YOKOZUNA-1</strain>
    </source>
</reference>
<accession>A0A1D1VQJ1</accession>
<gene>
    <name evidence="1" type="primary">RvY_13586-1</name>
    <name evidence="1" type="synonym">RvY_13586.1</name>
    <name evidence="1" type="ORF">RvY_13586</name>
</gene>
<name>A0A1D1VQJ1_RAMVA</name>
<organism evidence="1 2">
    <name type="scientific">Ramazzottius varieornatus</name>
    <name type="common">Water bear</name>
    <name type="synonym">Tardigrade</name>
    <dbReference type="NCBI Taxonomy" id="947166"/>
    <lineage>
        <taxon>Eukaryota</taxon>
        <taxon>Metazoa</taxon>
        <taxon>Ecdysozoa</taxon>
        <taxon>Tardigrada</taxon>
        <taxon>Eutardigrada</taxon>
        <taxon>Parachela</taxon>
        <taxon>Hypsibioidea</taxon>
        <taxon>Ramazzottiidae</taxon>
        <taxon>Ramazzottius</taxon>
    </lineage>
</organism>
<keyword evidence="2" id="KW-1185">Reference proteome</keyword>
<protein>
    <submittedName>
        <fullName evidence="1">Uncharacterized protein</fullName>
    </submittedName>
</protein>
<dbReference type="Proteomes" id="UP000186922">
    <property type="component" value="Unassembled WGS sequence"/>
</dbReference>